<dbReference type="Proteomes" id="UP000244066">
    <property type="component" value="Unassembled WGS sequence"/>
</dbReference>
<reference evidence="5 6" key="1">
    <citation type="submission" date="2017-04" db="EMBL/GenBank/DDBJ databases">
        <title>Draft Aigarchaeota genome from a New Zealand hot spring.</title>
        <authorList>
            <person name="Reysenbach A.-L."/>
            <person name="Donaho J.A."/>
            <person name="Gerhart J."/>
            <person name="Kelley J.F."/>
            <person name="Kouba K."/>
            <person name="Podar M."/>
            <person name="Stott M."/>
        </authorList>
    </citation>
    <scope>NUCLEOTIDE SEQUENCE [LARGE SCALE GENOMIC DNA]</scope>
    <source>
        <strain evidence="5">NZ13_MG1</strain>
    </source>
</reference>
<dbReference type="GO" id="GO:0009265">
    <property type="term" value="P:2'-deoxyribonucleotide biosynthetic process"/>
    <property type="evidence" value="ECO:0007669"/>
    <property type="project" value="TreeGrafter"/>
</dbReference>
<dbReference type="Pfam" id="PF13597">
    <property type="entry name" value="NRDD"/>
    <property type="match status" value="1"/>
</dbReference>
<sequence>MDRMLEALASSVRIEMVRQLSKHDMNYTELIRSVGMNPQKDAGKFSYHLKKLLSSKLVRINEKTKLYELSHSGRMMLELIEQAKRKLAGSDLLIVRRSECSIEPFDKNKIVNALVKEAGMPAKLAHKVASEVEEKLLDLKVEYLSAPLIRELVNSVLIDQGLEKYRHKLTRVGMPLYDVTQTIKSASKHGGANLVMMVAANSVLKEYMLLDALPRNVADAYLSGTIDIYSLESWATSVYGKAYNGDVLSKADGMEIYEALVMNFINDTFMVKEEFLLYNVSDVVANKKLLKQFTSALTKFSSLSVFEGHRFVLNVADDLEHAEGLAEAFAPHRKDNVSLVVNKDLIDKLLTDRTPGDGCEVIFATTSNSEILTSSGYRVSIESSENFENFLCGVAAVNMPRLALHSEGNEEEFMESVRRTMQLIVTAFMKKKDLTDVLCGGRDIVHQFVVSPCGMFESIKCLTGSYPNPDSADILLNVLREMVRLASKGSKKYFQIRVANVCPPQSSRRMVKSDVERFGFKAVSSLSLYPSTSNVTYSNTIVPHDAKIPQEDRLQLDAKVAKALNGGYMILLPKPSKNTDIQETVELAKKYLEFGECSLKLI</sequence>
<dbReference type="SMART" id="SM00418">
    <property type="entry name" value="HTH_ARSR"/>
    <property type="match status" value="1"/>
</dbReference>
<dbReference type="GO" id="GO:0005524">
    <property type="term" value="F:ATP binding"/>
    <property type="evidence" value="ECO:0007669"/>
    <property type="project" value="UniProtKB-UniRule"/>
</dbReference>
<dbReference type="AlphaFoldDB" id="A0A2R7YA71"/>
<dbReference type="GO" id="GO:0006260">
    <property type="term" value="P:DNA replication"/>
    <property type="evidence" value="ECO:0007669"/>
    <property type="project" value="InterPro"/>
</dbReference>
<feature type="domain" description="ATP-cone" evidence="4">
    <location>
        <begin position="92"/>
        <end position="185"/>
    </location>
</feature>
<evidence type="ECO:0000313" key="5">
    <source>
        <dbReference type="EMBL" id="PUA34415.1"/>
    </source>
</evidence>
<evidence type="ECO:0000256" key="2">
    <source>
        <dbReference type="ARBA" id="ARBA00022840"/>
    </source>
</evidence>
<dbReference type="Gene3D" id="3.20.70.20">
    <property type="match status" value="1"/>
</dbReference>
<dbReference type="PROSITE" id="PS51161">
    <property type="entry name" value="ATP_CONE"/>
    <property type="match status" value="1"/>
</dbReference>
<dbReference type="CDD" id="cd00090">
    <property type="entry name" value="HTH_ARSR"/>
    <property type="match status" value="1"/>
</dbReference>
<dbReference type="PANTHER" id="PTHR21075">
    <property type="entry name" value="ANAEROBIC RIBONUCLEOSIDE-TRIPHOSPHATE REDUCTASE"/>
    <property type="match status" value="1"/>
</dbReference>
<dbReference type="InterPro" id="IPR036390">
    <property type="entry name" value="WH_DNA-bd_sf"/>
</dbReference>
<gene>
    <name evidence="5" type="ORF">B9J98_00825</name>
</gene>
<dbReference type="Pfam" id="PF24038">
    <property type="entry name" value="DUF7347"/>
    <property type="match status" value="1"/>
</dbReference>
<dbReference type="SUPFAM" id="SSF46785">
    <property type="entry name" value="Winged helix' DNA-binding domain"/>
    <property type="match status" value="1"/>
</dbReference>
<dbReference type="EMBL" id="NDWU01000001">
    <property type="protein sequence ID" value="PUA34415.1"/>
    <property type="molecule type" value="Genomic_DNA"/>
</dbReference>
<dbReference type="GO" id="GO:0003700">
    <property type="term" value="F:DNA-binding transcription factor activity"/>
    <property type="evidence" value="ECO:0007669"/>
    <property type="project" value="InterPro"/>
</dbReference>
<dbReference type="GO" id="GO:0004748">
    <property type="term" value="F:ribonucleoside-diphosphate reductase activity, thioredoxin disulfide as acceptor"/>
    <property type="evidence" value="ECO:0007669"/>
    <property type="project" value="TreeGrafter"/>
</dbReference>
<dbReference type="PANTHER" id="PTHR21075:SF0">
    <property type="entry name" value="ANAEROBIC RIBONUCLEOSIDE-TRIPHOSPHATE REDUCTASE"/>
    <property type="match status" value="1"/>
</dbReference>
<dbReference type="InterPro" id="IPR012833">
    <property type="entry name" value="NrdD"/>
</dbReference>
<dbReference type="InterPro" id="IPR011991">
    <property type="entry name" value="ArsR-like_HTH"/>
</dbReference>
<proteinExistence type="predicted"/>
<evidence type="ECO:0000259" key="4">
    <source>
        <dbReference type="PROSITE" id="PS51161"/>
    </source>
</evidence>
<dbReference type="GO" id="GO:0008998">
    <property type="term" value="F:ribonucleoside-triphosphate reductase (thioredoxin) activity"/>
    <property type="evidence" value="ECO:0007669"/>
    <property type="project" value="InterPro"/>
</dbReference>
<keyword evidence="1 3" id="KW-0547">Nucleotide-binding</keyword>
<dbReference type="InterPro" id="IPR001845">
    <property type="entry name" value="HTH_ArsR_DNA-bd_dom"/>
</dbReference>
<dbReference type="Pfam" id="PF03477">
    <property type="entry name" value="ATP-cone"/>
    <property type="match status" value="1"/>
</dbReference>
<accession>A0A2R7YA71</accession>
<evidence type="ECO:0000256" key="1">
    <source>
        <dbReference type="ARBA" id="ARBA00022741"/>
    </source>
</evidence>
<comment type="caution">
    <text evidence="5">The sequence shown here is derived from an EMBL/GenBank/DDBJ whole genome shotgun (WGS) entry which is preliminary data.</text>
</comment>
<evidence type="ECO:0000313" key="6">
    <source>
        <dbReference type="Proteomes" id="UP000244066"/>
    </source>
</evidence>
<keyword evidence="2 3" id="KW-0067">ATP-binding</keyword>
<organism evidence="5 6">
    <name type="scientific">Candidatus Terraquivivens tikiterensis</name>
    <dbReference type="NCBI Taxonomy" id="1980982"/>
    <lineage>
        <taxon>Archaea</taxon>
        <taxon>Nitrososphaerota</taxon>
        <taxon>Candidatus Wolframiiraptoraceae</taxon>
        <taxon>Candidatus Terraquivivens</taxon>
    </lineage>
</organism>
<dbReference type="InterPro" id="IPR055771">
    <property type="entry name" value="DUF7347"/>
</dbReference>
<dbReference type="GO" id="GO:0031250">
    <property type="term" value="C:anaerobic ribonucleoside-triphosphate reductase complex"/>
    <property type="evidence" value="ECO:0007669"/>
    <property type="project" value="TreeGrafter"/>
</dbReference>
<protein>
    <recommendedName>
        <fullName evidence="4">ATP-cone domain-containing protein</fullName>
    </recommendedName>
</protein>
<evidence type="ECO:0000256" key="3">
    <source>
        <dbReference type="PROSITE-ProRule" id="PRU00492"/>
    </source>
</evidence>
<name>A0A2R7YA71_9ARCH</name>
<dbReference type="Gene3D" id="1.10.10.10">
    <property type="entry name" value="Winged helix-like DNA-binding domain superfamily/Winged helix DNA-binding domain"/>
    <property type="match status" value="1"/>
</dbReference>
<dbReference type="InterPro" id="IPR005144">
    <property type="entry name" value="ATP-cone_dom"/>
</dbReference>
<dbReference type="InterPro" id="IPR036388">
    <property type="entry name" value="WH-like_DNA-bd_sf"/>
</dbReference>
<dbReference type="SUPFAM" id="SSF51998">
    <property type="entry name" value="PFL-like glycyl radical enzymes"/>
    <property type="match status" value="1"/>
</dbReference>